<feature type="domain" description="Nitroreductase" evidence="4">
    <location>
        <begin position="171"/>
        <end position="314"/>
    </location>
</feature>
<dbReference type="SUPFAM" id="SSF55469">
    <property type="entry name" value="FMN-dependent nitroreductase-like"/>
    <property type="match status" value="1"/>
</dbReference>
<dbReference type="EMBL" id="AEHJ01000023">
    <property type="protein sequence ID" value="EFO77662.1"/>
    <property type="molecule type" value="Genomic_DNA"/>
</dbReference>
<keyword evidence="3" id="KW-0560">Oxidoreductase</keyword>
<evidence type="ECO:0000259" key="4">
    <source>
        <dbReference type="Pfam" id="PF00881"/>
    </source>
</evidence>
<dbReference type="InterPro" id="IPR029479">
    <property type="entry name" value="Nitroreductase"/>
</dbReference>
<evidence type="ECO:0000256" key="1">
    <source>
        <dbReference type="ARBA" id="ARBA00022630"/>
    </source>
</evidence>
<organism evidence="5 6">
    <name type="scientific">Bifidobacterium dentium JCVIHMP022</name>
    <dbReference type="NCBI Taxonomy" id="553191"/>
    <lineage>
        <taxon>Bacteria</taxon>
        <taxon>Bacillati</taxon>
        <taxon>Actinomycetota</taxon>
        <taxon>Actinomycetes</taxon>
        <taxon>Bifidobacteriales</taxon>
        <taxon>Bifidobacteriaceae</taxon>
        <taxon>Bifidobacterium</taxon>
    </lineage>
</organism>
<comment type="caution">
    <text evidence="5">The sequence shown here is derived from an EMBL/GenBank/DDBJ whole genome shotgun (WGS) entry which is preliminary data.</text>
</comment>
<reference evidence="5 6" key="1">
    <citation type="submission" date="2010-10" db="EMBL/GenBank/DDBJ databases">
        <authorList>
            <person name="Durkin A.S."/>
            <person name="Madupu R."/>
            <person name="Torralba M."/>
            <person name="Gillis M."/>
            <person name="Methe B."/>
            <person name="Sutton G."/>
            <person name="Nelson K.E."/>
        </authorList>
    </citation>
    <scope>NUCLEOTIDE SEQUENCE [LARGE SCALE GENOMIC DNA]</scope>
    <source>
        <strain evidence="5 6">JCVIHMP022</strain>
    </source>
</reference>
<dbReference type="Proteomes" id="UP000003457">
    <property type="component" value="Unassembled WGS sequence"/>
</dbReference>
<dbReference type="RefSeq" id="WP_003843284.1">
    <property type="nucleotide sequence ID" value="NZ_AEHJ01000023.1"/>
</dbReference>
<dbReference type="PANTHER" id="PTHR23026:SF90">
    <property type="entry name" value="IODOTYROSINE DEIODINASE 1"/>
    <property type="match status" value="1"/>
</dbReference>
<dbReference type="AlphaFoldDB" id="A0AB72Z0P1"/>
<dbReference type="GO" id="GO:0016491">
    <property type="term" value="F:oxidoreductase activity"/>
    <property type="evidence" value="ECO:0007669"/>
    <property type="project" value="UniProtKB-KW"/>
</dbReference>
<gene>
    <name evidence="5" type="ORF">HMPREF9003_1817</name>
</gene>
<dbReference type="InterPro" id="IPR000415">
    <property type="entry name" value="Nitroreductase-like"/>
</dbReference>
<sequence>MKETIKKMLPSKLIERIQRIKTYHSLCSAYKKEAKRFAISYAAPACTSKTQIESLLIFYVHQIEKGFSFDAYQYGRGKNALHNIALLIKELAAVDVDWRNNIVYKDAVLALGEYRHRHMAAGRDISYMTTLFPQDINAAIIESSKTKYPNISLSYADKKDNDTVPFSVLVERRHAIRSYSDKPVCRKELEQAIRLSLRTPSVCNRQPARIRIFTDIDIITQALKIQGGFGGYNMPPALMLITADLQAFMGINERNEGYVDGGLFSMSLLYSLETCGLAACPLNTMFNDLAATETRRLLHVPDNEVFVMYIAVGHFRETSRICRSQRFGLDRILMN</sequence>
<proteinExistence type="predicted"/>
<dbReference type="PANTHER" id="PTHR23026">
    <property type="entry name" value="NADPH NITROREDUCTASE"/>
    <property type="match status" value="1"/>
</dbReference>
<dbReference type="Pfam" id="PF00881">
    <property type="entry name" value="Nitroreductase"/>
    <property type="match status" value="1"/>
</dbReference>
<evidence type="ECO:0000313" key="6">
    <source>
        <dbReference type="Proteomes" id="UP000003457"/>
    </source>
</evidence>
<evidence type="ECO:0000313" key="5">
    <source>
        <dbReference type="EMBL" id="EFO77662.1"/>
    </source>
</evidence>
<evidence type="ECO:0000256" key="3">
    <source>
        <dbReference type="ARBA" id="ARBA00023002"/>
    </source>
</evidence>
<name>A0AB72Z0P1_9BIFI</name>
<keyword evidence="2" id="KW-0288">FMN</keyword>
<dbReference type="Gene3D" id="3.40.109.10">
    <property type="entry name" value="NADH Oxidase"/>
    <property type="match status" value="1"/>
</dbReference>
<protein>
    <submittedName>
        <fullName evidence="5">Nitroreductase family protein</fullName>
    </submittedName>
</protein>
<dbReference type="InterPro" id="IPR050627">
    <property type="entry name" value="Nitroreductase/BluB"/>
</dbReference>
<accession>A0AB72Z0P1</accession>
<keyword evidence="1" id="KW-0285">Flavoprotein</keyword>
<evidence type="ECO:0000256" key="2">
    <source>
        <dbReference type="ARBA" id="ARBA00022643"/>
    </source>
</evidence>